<sequence length="354" mass="39251">MGQVERMNRTIKEATVKRFHYDDHAQLRTHLNDFVTAYNFGRRLKTLTGLTPYEFICKCWTKEPERFRLNPIHQIGTEHLASLLGIKIAIHFTVTYFSKTGGACISCIIICLSDDLRRRHAARKRKSSDKMNSDFGRSGSPSLVMFIAAISIAVAGTIETAMGEDRLAGFPSLVLGGQTTTAQNQQFQSPFDNLIDAGSFKIVLEKTAMADIRDTFGGSLQSHTLPDASASWLCYELIDNNLKRRIWFIAEGVNPSGGCPTPVNFVSTELVDDHIKGCDAPNIDLAAIVLPVPALKDDSQMLGERFGAVPENGMVRYSNERRNENDETIVQSLVYRLQGGKINAIAFSQATSQR</sequence>
<dbReference type="GO" id="GO:0015074">
    <property type="term" value="P:DNA integration"/>
    <property type="evidence" value="ECO:0007669"/>
    <property type="project" value="InterPro"/>
</dbReference>
<dbReference type="Gene3D" id="3.30.420.10">
    <property type="entry name" value="Ribonuclease H-like superfamily/Ribonuclease H"/>
    <property type="match status" value="1"/>
</dbReference>
<comment type="caution">
    <text evidence="2">The sequence shown here is derived from an EMBL/GenBank/DDBJ whole genome shotgun (WGS) entry which is preliminary data.</text>
</comment>
<dbReference type="EMBL" id="NNRJ01000051">
    <property type="protein sequence ID" value="OYR14906.1"/>
    <property type="molecule type" value="Genomic_DNA"/>
</dbReference>
<proteinExistence type="predicted"/>
<dbReference type="Proteomes" id="UP000215590">
    <property type="component" value="Unassembled WGS sequence"/>
</dbReference>
<dbReference type="PROSITE" id="PS50994">
    <property type="entry name" value="INTEGRASE"/>
    <property type="match status" value="1"/>
</dbReference>
<organism evidence="2 3">
    <name type="scientific">Brucella thiophenivorans</name>
    <dbReference type="NCBI Taxonomy" id="571255"/>
    <lineage>
        <taxon>Bacteria</taxon>
        <taxon>Pseudomonadati</taxon>
        <taxon>Pseudomonadota</taxon>
        <taxon>Alphaproteobacteria</taxon>
        <taxon>Hyphomicrobiales</taxon>
        <taxon>Brucellaceae</taxon>
        <taxon>Brucella/Ochrobactrum group</taxon>
        <taxon>Brucella</taxon>
    </lineage>
</organism>
<dbReference type="SUPFAM" id="SSF53098">
    <property type="entry name" value="Ribonuclease H-like"/>
    <property type="match status" value="1"/>
</dbReference>
<dbReference type="AlphaFoldDB" id="A0A256FJM9"/>
<gene>
    <name evidence="2" type="ORF">CEV31_3159</name>
</gene>
<dbReference type="InterPro" id="IPR036397">
    <property type="entry name" value="RNaseH_sf"/>
</dbReference>
<evidence type="ECO:0000259" key="1">
    <source>
        <dbReference type="PROSITE" id="PS50994"/>
    </source>
</evidence>
<keyword evidence="3" id="KW-1185">Reference proteome</keyword>
<dbReference type="GO" id="GO:0003676">
    <property type="term" value="F:nucleic acid binding"/>
    <property type="evidence" value="ECO:0007669"/>
    <property type="project" value="InterPro"/>
</dbReference>
<evidence type="ECO:0000313" key="3">
    <source>
        <dbReference type="Proteomes" id="UP000215590"/>
    </source>
</evidence>
<reference evidence="2 3" key="1">
    <citation type="submission" date="2017-07" db="EMBL/GenBank/DDBJ databases">
        <title>Phylogenetic study on the rhizospheric bacterium Ochrobactrum sp. A44.</title>
        <authorList>
            <person name="Krzyzanowska D.M."/>
            <person name="Ossowicki A."/>
            <person name="Rajewska M."/>
            <person name="Maciag T."/>
            <person name="Kaczynski Z."/>
            <person name="Czerwicka M."/>
            <person name="Jafra S."/>
        </authorList>
    </citation>
    <scope>NUCLEOTIDE SEQUENCE [LARGE SCALE GENOMIC DNA]</scope>
    <source>
        <strain evidence="2 3">DSM 7216</strain>
    </source>
</reference>
<dbReference type="InterPro" id="IPR012337">
    <property type="entry name" value="RNaseH-like_sf"/>
</dbReference>
<dbReference type="InterPro" id="IPR001584">
    <property type="entry name" value="Integrase_cat-core"/>
</dbReference>
<protein>
    <submittedName>
        <fullName evidence="2">Transposase domain protein</fullName>
    </submittedName>
</protein>
<accession>A0A256FJM9</accession>
<feature type="domain" description="Integrase catalytic" evidence="1">
    <location>
        <begin position="1"/>
        <end position="60"/>
    </location>
</feature>
<evidence type="ECO:0000313" key="2">
    <source>
        <dbReference type="EMBL" id="OYR14906.1"/>
    </source>
</evidence>
<name>A0A256FJM9_9HYPH</name>